<name>A0A8X6QYF7_NEPPI</name>
<evidence type="ECO:0000313" key="1">
    <source>
        <dbReference type="EMBL" id="GFU57366.1"/>
    </source>
</evidence>
<proteinExistence type="predicted"/>
<dbReference type="EMBL" id="BMAW01039841">
    <property type="protein sequence ID" value="GFU57366.1"/>
    <property type="molecule type" value="Genomic_DNA"/>
</dbReference>
<keyword evidence="2" id="KW-1185">Reference proteome</keyword>
<evidence type="ECO:0000313" key="2">
    <source>
        <dbReference type="Proteomes" id="UP000887013"/>
    </source>
</evidence>
<dbReference type="Proteomes" id="UP000887013">
    <property type="component" value="Unassembled WGS sequence"/>
</dbReference>
<gene>
    <name evidence="1" type="ORF">NPIL_302181</name>
</gene>
<comment type="caution">
    <text evidence="1">The sequence shown here is derived from an EMBL/GenBank/DDBJ whole genome shotgun (WGS) entry which is preliminary data.</text>
</comment>
<protein>
    <submittedName>
        <fullName evidence="1">Uncharacterized protein</fullName>
    </submittedName>
</protein>
<sequence length="90" mass="10405">MFAAVTSVTYLDMQQCQVFLQFKYRPLRVIIQQNGAPPHWGSIVLSKLDKIFSDIWIGRVGRYYGHKYHPTLQSSAFTFGDMLSTELTQM</sequence>
<reference evidence="1" key="1">
    <citation type="submission" date="2020-08" db="EMBL/GenBank/DDBJ databases">
        <title>Multicomponent nature underlies the extraordinary mechanical properties of spider dragline silk.</title>
        <authorList>
            <person name="Kono N."/>
            <person name="Nakamura H."/>
            <person name="Mori M."/>
            <person name="Yoshida Y."/>
            <person name="Ohtoshi R."/>
            <person name="Malay A.D."/>
            <person name="Moran D.A.P."/>
            <person name="Tomita M."/>
            <person name="Numata K."/>
            <person name="Arakawa K."/>
        </authorList>
    </citation>
    <scope>NUCLEOTIDE SEQUENCE</scope>
</reference>
<organism evidence="1 2">
    <name type="scientific">Nephila pilipes</name>
    <name type="common">Giant wood spider</name>
    <name type="synonym">Nephila maculata</name>
    <dbReference type="NCBI Taxonomy" id="299642"/>
    <lineage>
        <taxon>Eukaryota</taxon>
        <taxon>Metazoa</taxon>
        <taxon>Ecdysozoa</taxon>
        <taxon>Arthropoda</taxon>
        <taxon>Chelicerata</taxon>
        <taxon>Arachnida</taxon>
        <taxon>Araneae</taxon>
        <taxon>Araneomorphae</taxon>
        <taxon>Entelegynae</taxon>
        <taxon>Araneoidea</taxon>
        <taxon>Nephilidae</taxon>
        <taxon>Nephila</taxon>
    </lineage>
</organism>
<dbReference type="AlphaFoldDB" id="A0A8X6QYF7"/>
<accession>A0A8X6QYF7</accession>